<dbReference type="AlphaFoldDB" id="A0A2T3INI0"/>
<dbReference type="EMBL" id="PYMH01000018">
    <property type="protein sequence ID" value="PSU29907.1"/>
    <property type="molecule type" value="Genomic_DNA"/>
</dbReference>
<accession>A0A2T3INI0</accession>
<evidence type="ECO:0000313" key="2">
    <source>
        <dbReference type="EMBL" id="PSU29907.1"/>
    </source>
</evidence>
<name>A0A2T3INI0_9GAMM</name>
<gene>
    <name evidence="2" type="ORF">C9I99_24560</name>
</gene>
<dbReference type="OrthoDB" id="2522120at2"/>
<sequence>MKILHIAAFEGNIGDNASHLGFLSILKDLNINTTIKKIEIRKSYNNYNQEDKFVFDTRFANECNQYDCVVFGGGGFLDYWVENSVNGTTINISEDILKQIKVPILITSIGCHPHRVVPEGNKEKFKAFLDYAKTAPNIQIAIRNDGSADVLCENFGKSYLTHITQILDHGFFYKPQHRSNLPISGEYVALNITADQIEMYNNDRKIYDKSAYIDELSQLVIEIIDSKKYKVVLVPHIHSDVEAIAELLNIIPDRYKRSKIIVAPYIQGDLATDYLFSIYHDSKYVIGSRYHANVCSMNANCPTIGLSPLKRIEFIHNQLSTSETYVPIETGFKDKVLSLMNDATSINSQTLEDLKKQTIDFYREYFSYIKNNK</sequence>
<comment type="caution">
    <text evidence="2">The sequence shown here is derived from an EMBL/GenBank/DDBJ whole genome shotgun (WGS) entry which is preliminary data.</text>
</comment>
<keyword evidence="3" id="KW-1185">Reference proteome</keyword>
<dbReference type="Pfam" id="PF04230">
    <property type="entry name" value="PS_pyruv_trans"/>
    <property type="match status" value="1"/>
</dbReference>
<protein>
    <recommendedName>
        <fullName evidence="1">Polysaccharide pyruvyl transferase domain-containing protein</fullName>
    </recommendedName>
</protein>
<dbReference type="InterPro" id="IPR007345">
    <property type="entry name" value="Polysacch_pyruvyl_Trfase"/>
</dbReference>
<feature type="domain" description="Polysaccharide pyruvyl transferase" evidence="1">
    <location>
        <begin position="12"/>
        <end position="307"/>
    </location>
</feature>
<organism evidence="2 3">
    <name type="scientific">Photobacterium lutimaris</name>
    <dbReference type="NCBI Taxonomy" id="388278"/>
    <lineage>
        <taxon>Bacteria</taxon>
        <taxon>Pseudomonadati</taxon>
        <taxon>Pseudomonadota</taxon>
        <taxon>Gammaproteobacteria</taxon>
        <taxon>Vibrionales</taxon>
        <taxon>Vibrionaceae</taxon>
        <taxon>Photobacterium</taxon>
    </lineage>
</organism>
<evidence type="ECO:0000313" key="3">
    <source>
        <dbReference type="Proteomes" id="UP000241222"/>
    </source>
</evidence>
<dbReference type="Proteomes" id="UP000241222">
    <property type="component" value="Unassembled WGS sequence"/>
</dbReference>
<proteinExistence type="predicted"/>
<evidence type="ECO:0000259" key="1">
    <source>
        <dbReference type="Pfam" id="PF04230"/>
    </source>
</evidence>
<dbReference type="PANTHER" id="PTHR36836:SF1">
    <property type="entry name" value="COLANIC ACID BIOSYNTHESIS PROTEIN WCAK"/>
    <property type="match status" value="1"/>
</dbReference>
<dbReference type="PANTHER" id="PTHR36836">
    <property type="entry name" value="COLANIC ACID BIOSYNTHESIS PROTEIN WCAK"/>
    <property type="match status" value="1"/>
</dbReference>
<dbReference type="RefSeq" id="WP_107351466.1">
    <property type="nucleotide sequence ID" value="NZ_PYMH01000018.1"/>
</dbReference>
<reference evidence="2 3" key="1">
    <citation type="submission" date="2018-03" db="EMBL/GenBank/DDBJ databases">
        <title>Whole genome sequencing of Histamine producing bacteria.</title>
        <authorList>
            <person name="Butler K."/>
        </authorList>
    </citation>
    <scope>NUCLEOTIDE SEQUENCE [LARGE SCALE GENOMIC DNA]</scope>
    <source>
        <strain evidence="2 3">JCM 13586</strain>
    </source>
</reference>